<reference evidence="2 3" key="1">
    <citation type="journal article" date="2017" name="Curr. Microbiol.">
        <title>Mucilaginibacter ginsenosidivorans sp. nov., Isolated from Soil of Ginseng Field.</title>
        <authorList>
            <person name="Kim M.M."/>
            <person name="Siddiqi M.Z."/>
            <person name="Im W.T."/>
        </authorList>
    </citation>
    <scope>NUCLEOTIDE SEQUENCE [LARGE SCALE GENOMIC DNA]</scope>
    <source>
        <strain evidence="2 3">Gsoil 3017</strain>
    </source>
</reference>
<evidence type="ECO:0000313" key="2">
    <source>
        <dbReference type="EMBL" id="QEC63044.1"/>
    </source>
</evidence>
<dbReference type="Pfam" id="PF08241">
    <property type="entry name" value="Methyltransf_11"/>
    <property type="match status" value="1"/>
</dbReference>
<keyword evidence="3" id="KW-1185">Reference proteome</keyword>
<dbReference type="OrthoDB" id="9789123at2"/>
<dbReference type="InterPro" id="IPR029063">
    <property type="entry name" value="SAM-dependent_MTases_sf"/>
</dbReference>
<dbReference type="GO" id="GO:0008757">
    <property type="term" value="F:S-adenosylmethionine-dependent methyltransferase activity"/>
    <property type="evidence" value="ECO:0007669"/>
    <property type="project" value="InterPro"/>
</dbReference>
<dbReference type="PANTHER" id="PTHR43861:SF1">
    <property type="entry name" value="TRANS-ACONITATE 2-METHYLTRANSFERASE"/>
    <property type="match status" value="1"/>
</dbReference>
<evidence type="ECO:0000259" key="1">
    <source>
        <dbReference type="Pfam" id="PF08241"/>
    </source>
</evidence>
<dbReference type="SUPFAM" id="SSF53335">
    <property type="entry name" value="S-adenosyl-L-methionine-dependent methyltransferases"/>
    <property type="match status" value="1"/>
</dbReference>
<accession>A0A5B8UVF5</accession>
<dbReference type="PANTHER" id="PTHR43861">
    <property type="entry name" value="TRANS-ACONITATE 2-METHYLTRANSFERASE-RELATED"/>
    <property type="match status" value="1"/>
</dbReference>
<gene>
    <name evidence="2" type="ORF">FRZ54_10785</name>
</gene>
<dbReference type="EMBL" id="CP042436">
    <property type="protein sequence ID" value="QEC63044.1"/>
    <property type="molecule type" value="Genomic_DNA"/>
</dbReference>
<dbReference type="InterPro" id="IPR013216">
    <property type="entry name" value="Methyltransf_11"/>
</dbReference>
<evidence type="ECO:0000313" key="3">
    <source>
        <dbReference type="Proteomes" id="UP000321479"/>
    </source>
</evidence>
<name>A0A5B8UVF5_9SPHI</name>
<sequence>MKWNANLYDDKHAFVFQYGESVLELLDVKPGERILDLGCGTGHLAKKIQEHGAEIIGIDASPEMIAQAKANYPELDFRVANGASFSFDEPFDAIFTNATLHWIHDADGVIKSVYNALKPGGRFVGEFGGKGNNRLMMAATETVLKKHGYVKGDFIHPWYYPSTAEYATRLEAGGFRVTFATHFDRQTLLQDGREGMAKWFSMFGSSIFKMVPADELLQILNEITDLLQPTNEVDGQWYADYKRLRFIAVKE</sequence>
<dbReference type="AlphaFoldDB" id="A0A5B8UVF5"/>
<protein>
    <submittedName>
        <fullName evidence="2">Class I SAM-dependent methyltransferase</fullName>
    </submittedName>
</protein>
<keyword evidence="2" id="KW-0808">Transferase</keyword>
<dbReference type="GO" id="GO:0032259">
    <property type="term" value="P:methylation"/>
    <property type="evidence" value="ECO:0007669"/>
    <property type="project" value="UniProtKB-KW"/>
</dbReference>
<dbReference type="Gene3D" id="3.40.50.150">
    <property type="entry name" value="Vaccinia Virus protein VP39"/>
    <property type="match status" value="1"/>
</dbReference>
<dbReference type="CDD" id="cd02440">
    <property type="entry name" value="AdoMet_MTases"/>
    <property type="match status" value="1"/>
</dbReference>
<keyword evidence="2" id="KW-0489">Methyltransferase</keyword>
<dbReference type="Proteomes" id="UP000321479">
    <property type="component" value="Chromosome"/>
</dbReference>
<feature type="domain" description="Methyltransferase type 11" evidence="1">
    <location>
        <begin position="35"/>
        <end position="124"/>
    </location>
</feature>
<dbReference type="RefSeq" id="WP_147031620.1">
    <property type="nucleotide sequence ID" value="NZ_CP042436.1"/>
</dbReference>
<proteinExistence type="predicted"/>
<dbReference type="KEGG" id="mgin:FRZ54_10785"/>
<organism evidence="2 3">
    <name type="scientific">Mucilaginibacter ginsenosidivorans</name>
    <dbReference type="NCBI Taxonomy" id="398053"/>
    <lineage>
        <taxon>Bacteria</taxon>
        <taxon>Pseudomonadati</taxon>
        <taxon>Bacteroidota</taxon>
        <taxon>Sphingobacteriia</taxon>
        <taxon>Sphingobacteriales</taxon>
        <taxon>Sphingobacteriaceae</taxon>
        <taxon>Mucilaginibacter</taxon>
    </lineage>
</organism>